<protein>
    <submittedName>
        <fullName evidence="4">Uncharacterized protein</fullName>
    </submittedName>
</protein>
<evidence type="ECO:0000313" key="3">
    <source>
        <dbReference type="EMBL" id="GEL92030.1"/>
    </source>
</evidence>
<keyword evidence="2" id="KW-0472">Membrane</keyword>
<keyword evidence="2" id="KW-0812">Transmembrane</keyword>
<dbReference type="EMBL" id="MJEA01000003">
    <property type="protein sequence ID" value="OQO70699.1"/>
    <property type="molecule type" value="Genomic_DNA"/>
</dbReference>
<organism evidence="4 5">
    <name type="scientific">Enterococcus villorum</name>
    <dbReference type="NCBI Taxonomy" id="112904"/>
    <lineage>
        <taxon>Bacteria</taxon>
        <taxon>Bacillati</taxon>
        <taxon>Bacillota</taxon>
        <taxon>Bacilli</taxon>
        <taxon>Lactobacillales</taxon>
        <taxon>Enterococcaceae</taxon>
        <taxon>Enterococcus</taxon>
    </lineage>
</organism>
<reference evidence="3 6" key="2">
    <citation type="submission" date="2019-07" db="EMBL/GenBank/DDBJ databases">
        <title>Whole genome shotgun sequence of Enterococcus villorum NBRC 100699.</title>
        <authorList>
            <person name="Hosoyama A."/>
            <person name="Uohara A."/>
            <person name="Ohji S."/>
            <person name="Ichikawa N."/>
        </authorList>
    </citation>
    <scope>NUCLEOTIDE SEQUENCE [LARGE SCALE GENOMIC DNA]</scope>
    <source>
        <strain evidence="3 6">NBRC 100699</strain>
    </source>
</reference>
<evidence type="ECO:0000313" key="5">
    <source>
        <dbReference type="Proteomes" id="UP000192477"/>
    </source>
</evidence>
<accession>A0A1V8YDN8</accession>
<dbReference type="STRING" id="112904.BH747_04665"/>
<dbReference type="EMBL" id="BJWF01000013">
    <property type="protein sequence ID" value="GEL92030.1"/>
    <property type="molecule type" value="Genomic_DNA"/>
</dbReference>
<evidence type="ECO:0000256" key="2">
    <source>
        <dbReference type="SAM" id="Phobius"/>
    </source>
</evidence>
<dbReference type="InterPro" id="IPR047752">
    <property type="entry name" value="MacP"/>
</dbReference>
<evidence type="ECO:0000313" key="4">
    <source>
        <dbReference type="EMBL" id="OQO70699.1"/>
    </source>
</evidence>
<evidence type="ECO:0000256" key="1">
    <source>
        <dbReference type="SAM" id="MobiDB-lite"/>
    </source>
</evidence>
<dbReference type="Proteomes" id="UP000321830">
    <property type="component" value="Unassembled WGS sequence"/>
</dbReference>
<keyword evidence="2" id="KW-1133">Transmembrane helix</keyword>
<dbReference type="AlphaFoldDB" id="A0A1V8YDN8"/>
<dbReference type="Proteomes" id="UP000192477">
    <property type="component" value="Unassembled WGS sequence"/>
</dbReference>
<proteinExistence type="predicted"/>
<evidence type="ECO:0000313" key="6">
    <source>
        <dbReference type="Proteomes" id="UP000321830"/>
    </source>
</evidence>
<feature type="transmembrane region" description="Helical" evidence="2">
    <location>
        <begin position="72"/>
        <end position="93"/>
    </location>
</feature>
<dbReference type="OrthoDB" id="2193963at2"/>
<reference evidence="4 5" key="1">
    <citation type="journal article" date="2017" name="BMC Microbiol.">
        <title>Comparative genomics of Enterococcus spp. isolated from bovine feces.</title>
        <authorList>
            <person name="Beukers A.G."/>
            <person name="Zaheer R."/>
            <person name="Goji N."/>
            <person name="Amoako K.K."/>
            <person name="Chaves A.V."/>
            <person name="Ward M.P."/>
            <person name="McAllister T.A."/>
        </authorList>
    </citation>
    <scope>NUCLEOTIDE SEQUENCE [LARGE SCALE GENOMIC DNA]</scope>
    <source>
        <strain evidence="4 5">F1129D 143</strain>
    </source>
</reference>
<dbReference type="RefSeq" id="WP_010750391.1">
    <property type="nucleotide sequence ID" value="NZ_BJWF01000013.1"/>
</dbReference>
<comment type="caution">
    <text evidence="4">The sequence shown here is derived from an EMBL/GenBank/DDBJ whole genome shotgun (WGS) entry which is preliminary data.</text>
</comment>
<feature type="region of interest" description="Disordered" evidence="1">
    <location>
        <begin position="1"/>
        <end position="29"/>
    </location>
</feature>
<sequence length="94" mass="11136">MTKGPLITRSELRKRQQKNAQESLKKQRKAEAAYQQEEKKIASFYRKEHKRNKPITKTRISEREKTTKWNSFLMKSLIIVILLLCVVFLAVAFI</sequence>
<gene>
    <name evidence="4" type="ORF">BH747_04665</name>
    <name evidence="3" type="ORF">EVI01_13670</name>
</gene>
<name>A0A1V8YDN8_9ENTE</name>
<dbReference type="NCBIfam" id="NF038277">
    <property type="entry name" value="accessory_MacP"/>
    <property type="match status" value="1"/>
</dbReference>
<dbReference type="Pfam" id="PF26336">
    <property type="entry name" value="MacP_activator"/>
    <property type="match status" value="1"/>
</dbReference>